<accession>A0A392Q2R2</accession>
<evidence type="ECO:0000313" key="2">
    <source>
        <dbReference type="Proteomes" id="UP000265520"/>
    </source>
</evidence>
<proteinExistence type="predicted"/>
<keyword evidence="2" id="KW-1185">Reference proteome</keyword>
<comment type="caution">
    <text evidence="1">The sequence shown here is derived from an EMBL/GenBank/DDBJ whole genome shotgun (WGS) entry which is preliminary data.</text>
</comment>
<dbReference type="EMBL" id="LXQA010105834">
    <property type="protein sequence ID" value="MCI17535.1"/>
    <property type="molecule type" value="Genomic_DNA"/>
</dbReference>
<name>A0A392Q2R2_9FABA</name>
<dbReference type="Proteomes" id="UP000265520">
    <property type="component" value="Unassembled WGS sequence"/>
</dbReference>
<sequence length="35" mass="3833">GGATHVDIACDPELVKLAISLTSCPVYSWFSYEFL</sequence>
<evidence type="ECO:0000313" key="1">
    <source>
        <dbReference type="EMBL" id="MCI17535.1"/>
    </source>
</evidence>
<feature type="non-terminal residue" evidence="1">
    <location>
        <position position="1"/>
    </location>
</feature>
<reference evidence="1 2" key="1">
    <citation type="journal article" date="2018" name="Front. Plant Sci.">
        <title>Red Clover (Trifolium pratense) and Zigzag Clover (T. medium) - A Picture of Genomic Similarities and Differences.</title>
        <authorList>
            <person name="Dluhosova J."/>
            <person name="Istvanek J."/>
            <person name="Nedelnik J."/>
            <person name="Repkova J."/>
        </authorList>
    </citation>
    <scope>NUCLEOTIDE SEQUENCE [LARGE SCALE GENOMIC DNA]</scope>
    <source>
        <strain evidence="2">cv. 10/8</strain>
        <tissue evidence="1">Leaf</tissue>
    </source>
</reference>
<dbReference type="AlphaFoldDB" id="A0A392Q2R2"/>
<protein>
    <submittedName>
        <fullName evidence="1">Uncharacterized protein</fullName>
    </submittedName>
</protein>
<organism evidence="1 2">
    <name type="scientific">Trifolium medium</name>
    <dbReference type="NCBI Taxonomy" id="97028"/>
    <lineage>
        <taxon>Eukaryota</taxon>
        <taxon>Viridiplantae</taxon>
        <taxon>Streptophyta</taxon>
        <taxon>Embryophyta</taxon>
        <taxon>Tracheophyta</taxon>
        <taxon>Spermatophyta</taxon>
        <taxon>Magnoliopsida</taxon>
        <taxon>eudicotyledons</taxon>
        <taxon>Gunneridae</taxon>
        <taxon>Pentapetalae</taxon>
        <taxon>rosids</taxon>
        <taxon>fabids</taxon>
        <taxon>Fabales</taxon>
        <taxon>Fabaceae</taxon>
        <taxon>Papilionoideae</taxon>
        <taxon>50 kb inversion clade</taxon>
        <taxon>NPAAA clade</taxon>
        <taxon>Hologalegina</taxon>
        <taxon>IRL clade</taxon>
        <taxon>Trifolieae</taxon>
        <taxon>Trifolium</taxon>
    </lineage>
</organism>